<organism evidence="2 3">
    <name type="scientific">Kribbella sancticallisti</name>
    <dbReference type="NCBI Taxonomy" id="460087"/>
    <lineage>
        <taxon>Bacteria</taxon>
        <taxon>Bacillati</taxon>
        <taxon>Actinomycetota</taxon>
        <taxon>Actinomycetes</taxon>
        <taxon>Propionibacteriales</taxon>
        <taxon>Kribbellaceae</taxon>
        <taxon>Kribbella</taxon>
    </lineage>
</organism>
<accession>A0ABP4NU97</accession>
<dbReference type="SMART" id="SM00530">
    <property type="entry name" value="HTH_XRE"/>
    <property type="match status" value="1"/>
</dbReference>
<comment type="caution">
    <text evidence="2">The sequence shown here is derived from an EMBL/GenBank/DDBJ whole genome shotgun (WGS) entry which is preliminary data.</text>
</comment>
<dbReference type="RefSeq" id="WP_344212347.1">
    <property type="nucleotide sequence ID" value="NZ_BAAAOS010000017.1"/>
</dbReference>
<dbReference type="Pfam" id="PF13560">
    <property type="entry name" value="HTH_31"/>
    <property type="match status" value="1"/>
</dbReference>
<reference evidence="3" key="1">
    <citation type="journal article" date="2019" name="Int. J. Syst. Evol. Microbiol.">
        <title>The Global Catalogue of Microorganisms (GCM) 10K type strain sequencing project: providing services to taxonomists for standard genome sequencing and annotation.</title>
        <authorList>
            <consortium name="The Broad Institute Genomics Platform"/>
            <consortium name="The Broad Institute Genome Sequencing Center for Infectious Disease"/>
            <person name="Wu L."/>
            <person name="Ma J."/>
        </authorList>
    </citation>
    <scope>NUCLEOTIDE SEQUENCE [LARGE SCALE GENOMIC DNA]</scope>
    <source>
        <strain evidence="3">JCM 14969</strain>
    </source>
</reference>
<name>A0ABP4NU97_9ACTN</name>
<dbReference type="InterPro" id="IPR010982">
    <property type="entry name" value="Lambda_DNA-bd_dom_sf"/>
</dbReference>
<dbReference type="Proteomes" id="UP001500393">
    <property type="component" value="Unassembled WGS sequence"/>
</dbReference>
<protein>
    <recommendedName>
        <fullName evidence="1">HTH cro/C1-type domain-containing protein</fullName>
    </recommendedName>
</protein>
<dbReference type="SUPFAM" id="SSF47413">
    <property type="entry name" value="lambda repressor-like DNA-binding domains"/>
    <property type="match status" value="1"/>
</dbReference>
<feature type="domain" description="HTH cro/C1-type" evidence="1">
    <location>
        <begin position="9"/>
        <end position="70"/>
    </location>
</feature>
<dbReference type="EMBL" id="BAAAOS010000017">
    <property type="protein sequence ID" value="GAA1566554.1"/>
    <property type="molecule type" value="Genomic_DNA"/>
</dbReference>
<dbReference type="InterPro" id="IPR001387">
    <property type="entry name" value="Cro/C1-type_HTH"/>
</dbReference>
<dbReference type="Gene3D" id="1.10.260.40">
    <property type="entry name" value="lambda repressor-like DNA-binding domains"/>
    <property type="match status" value="1"/>
</dbReference>
<evidence type="ECO:0000313" key="2">
    <source>
        <dbReference type="EMBL" id="GAA1566554.1"/>
    </source>
</evidence>
<dbReference type="PROSITE" id="PS50943">
    <property type="entry name" value="HTH_CROC1"/>
    <property type="match status" value="1"/>
</dbReference>
<keyword evidence="3" id="KW-1185">Reference proteome</keyword>
<dbReference type="CDD" id="cd00093">
    <property type="entry name" value="HTH_XRE"/>
    <property type="match status" value="1"/>
</dbReference>
<evidence type="ECO:0000313" key="3">
    <source>
        <dbReference type="Proteomes" id="UP001500393"/>
    </source>
</evidence>
<evidence type="ECO:0000259" key="1">
    <source>
        <dbReference type="PROSITE" id="PS50943"/>
    </source>
</evidence>
<proteinExistence type="predicted"/>
<gene>
    <name evidence="2" type="ORF">GCM10009789_20060</name>
</gene>
<sequence>MDTGVGGLIARLRAEREISQAQLADMLSRASGNPAVTRNEISRWESGRRRPRRYWLEWIAVVFGMSLFDFEDLARLATPSVDANEAEAIELRQRVAASDVGRATLEQLELAVDELAISYPTASPDMLLLRVRRHLGYVNQLLDVRKTLAEHRRLVVTGSWLSLLAATCSIDLAQRPAAAARLRTAAQLAEHGEHRELSTWCLETEAWQAVTDGDYRRAIKLSQGAQAVAPHGSSAFIQATAQEGRAHARLGHTRETLQVLSRVEHLVAPLKVPDRPEHHYRYDPGKSNAYVATTLSWLGDPGAESIARQVLRELEAPAYGQPRPRRAATARLDLSLALLAGSKPDEAIATTMEAIGSGRLVPSNFWRAKEVIKAIDARGVPEAADLRDAYESLKA</sequence>